<evidence type="ECO:0000256" key="3">
    <source>
        <dbReference type="ARBA" id="ARBA00022692"/>
    </source>
</evidence>
<dbReference type="HAMAP" id="MF_01844">
    <property type="entry name" value="NhaA"/>
    <property type="match status" value="1"/>
</dbReference>
<gene>
    <name evidence="7" type="primary">nhaA</name>
    <name evidence="8" type="ORF">KT71_13350</name>
</gene>
<keyword evidence="2 7" id="KW-1003">Cell membrane</keyword>
<dbReference type="NCBIfam" id="TIGR00773">
    <property type="entry name" value="NhaA"/>
    <property type="match status" value="1"/>
</dbReference>
<feature type="transmembrane region" description="Helical" evidence="7">
    <location>
        <begin position="171"/>
        <end position="194"/>
    </location>
</feature>
<reference evidence="8 9" key="2">
    <citation type="journal article" date="2009" name="PLoS ONE">
        <title>The photosynthetic apparatus and its regulation in the aerobic gammaproteobacterium Congregibacter litoralis gen. nov., sp. nov.</title>
        <authorList>
            <person name="Spring S."/>
            <person name="Lunsdorf H."/>
            <person name="Fuchs B.M."/>
            <person name="Tindall B.J."/>
        </authorList>
    </citation>
    <scope>NUCLEOTIDE SEQUENCE [LARGE SCALE GENOMIC DNA]</scope>
    <source>
        <strain evidence="8">KT71</strain>
    </source>
</reference>
<keyword evidence="4 7" id="KW-1133">Transmembrane helix</keyword>
<feature type="transmembrane region" description="Helical" evidence="7">
    <location>
        <begin position="389"/>
        <end position="415"/>
    </location>
</feature>
<proteinExistence type="inferred from homology"/>
<dbReference type="EMBL" id="AAOA02000001">
    <property type="protein sequence ID" value="EAQ96375.1"/>
    <property type="molecule type" value="Genomic_DNA"/>
</dbReference>
<reference evidence="8 9" key="1">
    <citation type="journal article" date="2007" name="Proc. Natl. Acad. Sci. U.S.A.">
        <title>Characterization of a marine gammaproteobacterium capable of aerobic anoxygenic photosynthesis.</title>
        <authorList>
            <person name="Fuchs B.M."/>
            <person name="Spring S."/>
            <person name="Teeling H."/>
            <person name="Quast C."/>
            <person name="Wulf J."/>
            <person name="Schattenhofer M."/>
            <person name="Yan S."/>
            <person name="Ferriera S."/>
            <person name="Johnson J."/>
            <person name="Glockner F.O."/>
            <person name="Amann R."/>
        </authorList>
    </citation>
    <scope>NUCLEOTIDE SEQUENCE [LARGE SCALE GENOMIC DNA]</scope>
    <source>
        <strain evidence="8">KT71</strain>
    </source>
</reference>
<dbReference type="OrthoDB" id="9808135at2"/>
<feature type="transmembrane region" description="Helical" evidence="7">
    <location>
        <begin position="353"/>
        <end position="377"/>
    </location>
</feature>
<comment type="subcellular location">
    <subcellularLocation>
        <location evidence="1">Cell inner membrane</location>
        <topology evidence="1">Multi-pass membrane protein</topology>
    </subcellularLocation>
    <subcellularLocation>
        <location evidence="7">Cell membrane</location>
        <topology evidence="7">Multi-pass membrane protein</topology>
    </subcellularLocation>
</comment>
<keyword evidence="7" id="KW-0813">Transport</keyword>
<evidence type="ECO:0000256" key="2">
    <source>
        <dbReference type="ARBA" id="ARBA00022475"/>
    </source>
</evidence>
<keyword evidence="7" id="KW-0915">Sodium</keyword>
<evidence type="ECO:0000256" key="6">
    <source>
        <dbReference type="ARBA" id="ARBA00023201"/>
    </source>
</evidence>
<dbReference type="AlphaFoldDB" id="A4ACE7"/>
<comment type="catalytic activity">
    <reaction evidence="7">
        <text>Na(+)(in) + 2 H(+)(out) = Na(+)(out) + 2 H(+)(in)</text>
        <dbReference type="Rhea" id="RHEA:29251"/>
        <dbReference type="ChEBI" id="CHEBI:15378"/>
        <dbReference type="ChEBI" id="CHEBI:29101"/>
    </reaction>
</comment>
<dbReference type="Proteomes" id="UP000019205">
    <property type="component" value="Chromosome"/>
</dbReference>
<keyword evidence="6 7" id="KW-0739">Sodium transport</keyword>
<dbReference type="GO" id="GO:0005886">
    <property type="term" value="C:plasma membrane"/>
    <property type="evidence" value="ECO:0007669"/>
    <property type="project" value="UniProtKB-SubCell"/>
</dbReference>
<comment type="caution">
    <text evidence="8">The sequence shown here is derived from an EMBL/GenBank/DDBJ whole genome shotgun (WGS) entry which is preliminary data.</text>
</comment>
<evidence type="ECO:0000256" key="7">
    <source>
        <dbReference type="HAMAP-Rule" id="MF_01844"/>
    </source>
</evidence>
<accession>A4ACE7</accession>
<dbReference type="Gene3D" id="1.20.1530.10">
    <property type="entry name" value="Na+/H+ antiporter like domain"/>
    <property type="match status" value="1"/>
</dbReference>
<dbReference type="RefSeq" id="WP_008295105.1">
    <property type="nucleotide sequence ID" value="NZ_CM002299.1"/>
</dbReference>
<dbReference type="InterPro" id="IPR023171">
    <property type="entry name" value="Na/H_antiporter_dom_sf"/>
</dbReference>
<keyword evidence="9" id="KW-1185">Reference proteome</keyword>
<evidence type="ECO:0000313" key="9">
    <source>
        <dbReference type="Proteomes" id="UP000019205"/>
    </source>
</evidence>
<dbReference type="eggNOG" id="COG3004">
    <property type="taxonomic scope" value="Bacteria"/>
</dbReference>
<feature type="transmembrane region" description="Helical" evidence="7">
    <location>
        <begin position="146"/>
        <end position="164"/>
    </location>
</feature>
<organism evidence="8 9">
    <name type="scientific">Congregibacter litoralis KT71</name>
    <dbReference type="NCBI Taxonomy" id="314285"/>
    <lineage>
        <taxon>Bacteria</taxon>
        <taxon>Pseudomonadati</taxon>
        <taxon>Pseudomonadota</taxon>
        <taxon>Gammaproteobacteria</taxon>
        <taxon>Cellvibrionales</taxon>
        <taxon>Halieaceae</taxon>
        <taxon>Congregibacter</taxon>
    </lineage>
</organism>
<dbReference type="Pfam" id="PF06965">
    <property type="entry name" value="Na_H_antiport_1"/>
    <property type="match status" value="1"/>
</dbReference>
<name>A4ACE7_9GAMM</name>
<feature type="transmembrane region" description="Helical" evidence="7">
    <location>
        <begin position="32"/>
        <end position="49"/>
    </location>
</feature>
<evidence type="ECO:0000256" key="5">
    <source>
        <dbReference type="ARBA" id="ARBA00023136"/>
    </source>
</evidence>
<keyword evidence="5 7" id="KW-0472">Membrane</keyword>
<sequence length="456" mass="49319">MSSDDQLREKAPLEKPAEKLLAPLSQFVRSQAASGILLAIAVVLAMVMANNGFHELYETIKHLHFSISLGSTAVDMSLKHWVNDGLMVLFFFLLGLEIKRELIAGELRDVRKSSLVFFMAAGGMILPALVYLAVNGVTDAGAARGWGIPMATDTAFALGILAAMGSRVPRVAIVLLSALAILDDIGAVMVISLFYTDEVLLAPLFRAVFVLFLLLVLNLSGFRRPLPYGLLGVALWWFVLQSGVHATTAGILAAMAVPARPYGSTTWFLEKMEDIVKRFRKTHDPDQSVLEKDEHEELAEEARKVARATLTPLQRWERAMDIPVSLLIVPLFAFLNAGVLLPDDIGYLFTAPVPLAAALGLTVGKAVGISAFAWLGLKLGVARMPEELVFGHLVGLAFLAGIGFTMSLFVNSLAFEDAVSLQEDAKLGILMGSLTAAILGTSILLWLHRRGDSNDD</sequence>
<keyword evidence="3 7" id="KW-0812">Transmembrane</keyword>
<dbReference type="STRING" id="314285.KT71_13350"/>
<protein>
    <recommendedName>
        <fullName evidence="7">Na(+)/H(+) antiporter NhaA</fullName>
    </recommendedName>
    <alternativeName>
        <fullName evidence="7">Sodium/proton antiporter NhaA</fullName>
    </alternativeName>
</protein>
<dbReference type="GO" id="GO:0006885">
    <property type="term" value="P:regulation of pH"/>
    <property type="evidence" value="ECO:0007669"/>
    <property type="project" value="UniProtKB-UniRule"/>
</dbReference>
<dbReference type="PANTHER" id="PTHR30341">
    <property type="entry name" value="SODIUM ION/PROTON ANTIPORTER NHAA-RELATED"/>
    <property type="match status" value="1"/>
</dbReference>
<comment type="function">
    <text evidence="7">Na(+)/H(+) antiporter that extrudes sodium in exchange for external protons.</text>
</comment>
<feature type="transmembrane region" description="Helical" evidence="7">
    <location>
        <begin position="200"/>
        <end position="219"/>
    </location>
</feature>
<dbReference type="GO" id="GO:0015385">
    <property type="term" value="F:sodium:proton antiporter activity"/>
    <property type="evidence" value="ECO:0007669"/>
    <property type="project" value="UniProtKB-UniRule"/>
</dbReference>
<evidence type="ECO:0000256" key="4">
    <source>
        <dbReference type="ARBA" id="ARBA00022989"/>
    </source>
</evidence>
<keyword evidence="7" id="KW-0050">Antiport</keyword>
<feature type="transmembrane region" description="Helical" evidence="7">
    <location>
        <begin position="115"/>
        <end position="134"/>
    </location>
</feature>
<feature type="transmembrane region" description="Helical" evidence="7">
    <location>
        <begin position="427"/>
        <end position="447"/>
    </location>
</feature>
<dbReference type="PANTHER" id="PTHR30341:SF0">
    <property type="entry name" value="NA(+)_H(+) ANTIPORTER NHAA"/>
    <property type="match status" value="1"/>
</dbReference>
<dbReference type="HOGENOM" id="CLU_015803_1_2_6"/>
<dbReference type="InterPro" id="IPR004670">
    <property type="entry name" value="NhaA"/>
</dbReference>
<comment type="caution">
    <text evidence="7">Lacks conserved residue(s) required for the propagation of feature annotation.</text>
</comment>
<comment type="similarity">
    <text evidence="7">Belongs to the NhaA Na(+)/H(+) (TC 2.A.33) antiporter family.</text>
</comment>
<evidence type="ECO:0000256" key="1">
    <source>
        <dbReference type="ARBA" id="ARBA00004429"/>
    </source>
</evidence>
<keyword evidence="7" id="KW-0406">Ion transport</keyword>
<evidence type="ECO:0000313" key="8">
    <source>
        <dbReference type="EMBL" id="EAQ96375.1"/>
    </source>
</evidence>